<dbReference type="GeneID" id="96961973"/>
<dbReference type="GO" id="GO:0017168">
    <property type="term" value="F:5-oxoprolinase (ATP-hydrolyzing) activity"/>
    <property type="evidence" value="ECO:0007669"/>
    <property type="project" value="TreeGrafter"/>
</dbReference>
<dbReference type="Pfam" id="PF05378">
    <property type="entry name" value="Hydant_A_N"/>
    <property type="match status" value="1"/>
</dbReference>
<organism evidence="3 4">
    <name type="scientific">Methanolobus tindarius DSM 2278</name>
    <dbReference type="NCBI Taxonomy" id="1090322"/>
    <lineage>
        <taxon>Archaea</taxon>
        <taxon>Methanobacteriati</taxon>
        <taxon>Methanobacteriota</taxon>
        <taxon>Stenosarchaea group</taxon>
        <taxon>Methanomicrobia</taxon>
        <taxon>Methanosarcinales</taxon>
        <taxon>Methanosarcinaceae</taxon>
        <taxon>Methanolobus</taxon>
    </lineage>
</organism>
<comment type="caution">
    <text evidence="3">The sequence shown here is derived from an EMBL/GenBank/DDBJ whole genome shotgun (WGS) entry which is preliminary data.</text>
</comment>
<accession>W9DTH4</accession>
<reference evidence="3 4" key="1">
    <citation type="submission" date="2013-08" db="EMBL/GenBank/DDBJ databases">
        <authorList>
            <consortium name="DOE Joint Genome Institute"/>
            <person name="Eisen J."/>
            <person name="Huntemann M."/>
            <person name="Han J."/>
            <person name="Chen A."/>
            <person name="Kyrpides N."/>
            <person name="Mavromatis K."/>
            <person name="Markowitz V."/>
            <person name="Palaniappan K."/>
            <person name="Ivanova N."/>
            <person name="Schaumberg A."/>
            <person name="Pati A."/>
            <person name="Liolios K."/>
            <person name="Nordberg H.P."/>
            <person name="Cantor M.N."/>
            <person name="Hua S.X."/>
            <person name="Woyke T."/>
        </authorList>
    </citation>
    <scope>NUCLEOTIDE SEQUENCE [LARGE SCALE GENOMIC DNA]</scope>
    <source>
        <strain evidence="3 4">DSM 2278</strain>
    </source>
</reference>
<dbReference type="AlphaFoldDB" id="W9DTH4"/>
<gene>
    <name evidence="3" type="ORF">MettiDRAFT_2429</name>
</gene>
<dbReference type="InterPro" id="IPR043129">
    <property type="entry name" value="ATPase_NBD"/>
</dbReference>
<dbReference type="SUPFAM" id="SSF53067">
    <property type="entry name" value="Actin-like ATPase domain"/>
    <property type="match status" value="1"/>
</dbReference>
<dbReference type="OrthoDB" id="8261at2157"/>
<dbReference type="Proteomes" id="UP000019483">
    <property type="component" value="Unassembled WGS sequence"/>
</dbReference>
<keyword evidence="4" id="KW-1185">Reference proteome</keyword>
<protein>
    <submittedName>
        <fullName evidence="3">N-methylhydantoinase A/acetone carboxylase, beta subunit</fullName>
    </submittedName>
</protein>
<evidence type="ECO:0000313" key="4">
    <source>
        <dbReference type="Proteomes" id="UP000019483"/>
    </source>
</evidence>
<name>W9DTH4_METTI</name>
<dbReference type="RefSeq" id="WP_023846074.1">
    <property type="nucleotide sequence ID" value="NZ_AZAJ01000001.1"/>
</dbReference>
<dbReference type="STRING" id="1090322.MettiDRAFT_2429"/>
<feature type="domain" description="Hydantoinase/oxoprolinase N-terminal" evidence="2">
    <location>
        <begin position="5"/>
        <end position="159"/>
    </location>
</feature>
<dbReference type="PANTHER" id="PTHR11365">
    <property type="entry name" value="5-OXOPROLINASE RELATED"/>
    <property type="match status" value="1"/>
</dbReference>
<feature type="domain" description="Hydantoinase A/oxoprolinase" evidence="1">
    <location>
        <begin position="179"/>
        <end position="320"/>
    </location>
</feature>
<evidence type="ECO:0000259" key="2">
    <source>
        <dbReference type="Pfam" id="PF05378"/>
    </source>
</evidence>
<sequence length="644" mass="71035">MHYGLGIDAGGTYTDAVILRGSDGKIVDSHKSFTTYPELEHGIKNVLDHLDPEYLKQVNLVSVSTTLSTNSLLEGTGTPVGLVVVGEHPHEEPYPTENMIEIEGGHDPRGTEEYELDLSRLTHFARSTMDNVSAYAVSAIFSTRNPEHELRVKEFLKRETGLPVVCGHELTQALGAYERSVTAVLNAQLIPITYKFVNSVAMDLQKRGIHARILMLKGDGSVYNIEDALEKPVETIFSGPAASLLGASYLAKEDTCAVIDVGGTSTDVAMLKEGLPEISESGSVVGGWKTRVRAMKMETFANGGDSHIWVKDKKVNIGPRRVIPLCVAAEKYPDFIRSLKRNRILSRQMMDRHYQPTTFFVRTDYPARGLSEQEAELLTYINYEPVSINDLSDTSNVPPSNKMLDSLIQKRLVQAIGFTPTDALHVLKVYNQWNSHASDIGAFYLSKFSQMGKFEFCSLVRRMLAQNMGYGLMSFVYPHHPKEVIMDGVSGEYPAGYRMGVPTVLLGGPVKSYTEDFTSIIGGEVIVPEHAEVGNAIGALVGKGVKKVEMLIRAQSPDELDRNFYVFSPLGRHGVITYSEAIECAIEVGRDIVLDYVERCGVSRRETEINVTTRTASPPDWTHAPLQTTITVMGVGNPLMVLKE</sequence>
<proteinExistence type="predicted"/>
<dbReference type="GO" id="GO:0006749">
    <property type="term" value="P:glutathione metabolic process"/>
    <property type="evidence" value="ECO:0007669"/>
    <property type="project" value="TreeGrafter"/>
</dbReference>
<evidence type="ECO:0000259" key="1">
    <source>
        <dbReference type="Pfam" id="PF01968"/>
    </source>
</evidence>
<dbReference type="InterPro" id="IPR008040">
    <property type="entry name" value="Hydant_A_N"/>
</dbReference>
<evidence type="ECO:0000313" key="3">
    <source>
        <dbReference type="EMBL" id="ETA68940.1"/>
    </source>
</evidence>
<dbReference type="Pfam" id="PF01968">
    <property type="entry name" value="Hydantoinase_A"/>
    <property type="match status" value="1"/>
</dbReference>
<dbReference type="InterPro" id="IPR002821">
    <property type="entry name" value="Hydantoinase_A"/>
</dbReference>
<dbReference type="InterPro" id="IPR045079">
    <property type="entry name" value="Oxoprolinase-like"/>
</dbReference>
<dbReference type="PANTHER" id="PTHR11365:SF2">
    <property type="entry name" value="5-OXOPROLINASE"/>
    <property type="match status" value="1"/>
</dbReference>
<dbReference type="GO" id="GO:0005829">
    <property type="term" value="C:cytosol"/>
    <property type="evidence" value="ECO:0007669"/>
    <property type="project" value="TreeGrafter"/>
</dbReference>
<dbReference type="EMBL" id="AZAJ01000001">
    <property type="protein sequence ID" value="ETA68940.1"/>
    <property type="molecule type" value="Genomic_DNA"/>
</dbReference>